<feature type="region of interest" description="Disordered" evidence="6">
    <location>
        <begin position="1"/>
        <end position="25"/>
    </location>
</feature>
<keyword evidence="2" id="KW-0805">Transcription regulation</keyword>
<feature type="region of interest" description="Disordered" evidence="6">
    <location>
        <begin position="420"/>
        <end position="446"/>
    </location>
</feature>
<protein>
    <submittedName>
        <fullName evidence="7">DEBR0S1_25312g1_1</fullName>
    </submittedName>
</protein>
<accession>A0A7D9CWE3</accession>
<evidence type="ECO:0000313" key="7">
    <source>
        <dbReference type="EMBL" id="VUG16773.1"/>
    </source>
</evidence>
<dbReference type="PANTHER" id="PTHR47427">
    <property type="entry name" value="PROTEIN STE12"/>
    <property type="match status" value="1"/>
</dbReference>
<organism evidence="7 8">
    <name type="scientific">Dekkera bruxellensis</name>
    <name type="common">Brettanomyces custersii</name>
    <dbReference type="NCBI Taxonomy" id="5007"/>
    <lineage>
        <taxon>Eukaryota</taxon>
        <taxon>Fungi</taxon>
        <taxon>Dikarya</taxon>
        <taxon>Ascomycota</taxon>
        <taxon>Saccharomycotina</taxon>
        <taxon>Pichiomycetes</taxon>
        <taxon>Pichiales</taxon>
        <taxon>Pichiaceae</taxon>
        <taxon>Brettanomyces</taxon>
    </lineage>
</organism>
<dbReference type="GO" id="GO:1990526">
    <property type="term" value="C:Ste12p-Dig1p-Dig2p complex"/>
    <property type="evidence" value="ECO:0007669"/>
    <property type="project" value="TreeGrafter"/>
</dbReference>
<feature type="compositionally biased region" description="Basic and acidic residues" evidence="6">
    <location>
        <begin position="278"/>
        <end position="300"/>
    </location>
</feature>
<dbReference type="InterPro" id="IPR052127">
    <property type="entry name" value="STE12_transcription_factor"/>
</dbReference>
<evidence type="ECO:0000256" key="4">
    <source>
        <dbReference type="ARBA" id="ARBA00023242"/>
    </source>
</evidence>
<dbReference type="PANTHER" id="PTHR47427:SF1">
    <property type="entry name" value="PROTEIN STE12"/>
    <property type="match status" value="1"/>
</dbReference>
<evidence type="ECO:0000256" key="1">
    <source>
        <dbReference type="ARBA" id="ARBA00004123"/>
    </source>
</evidence>
<keyword evidence="3" id="KW-0804">Transcription</keyword>
<feature type="region of interest" description="Disordered" evidence="6">
    <location>
        <begin position="609"/>
        <end position="631"/>
    </location>
</feature>
<evidence type="ECO:0000256" key="5">
    <source>
        <dbReference type="ARBA" id="ARBA00024345"/>
    </source>
</evidence>
<keyword evidence="8" id="KW-1185">Reference proteome</keyword>
<dbReference type="Proteomes" id="UP000478008">
    <property type="component" value="Unassembled WGS sequence"/>
</dbReference>
<dbReference type="GO" id="GO:1990527">
    <property type="term" value="C:Tec1p-Ste12p-Dig1p complex"/>
    <property type="evidence" value="ECO:0007669"/>
    <property type="project" value="TreeGrafter"/>
</dbReference>
<dbReference type="GO" id="GO:0005634">
    <property type="term" value="C:nucleus"/>
    <property type="evidence" value="ECO:0007669"/>
    <property type="project" value="UniProtKB-SubCell"/>
</dbReference>
<keyword evidence="4" id="KW-0539">Nucleus</keyword>
<name>A0A7D9CWE3_DEKBR</name>
<feature type="compositionally biased region" description="Polar residues" evidence="6">
    <location>
        <begin position="1"/>
        <end position="12"/>
    </location>
</feature>
<gene>
    <name evidence="7" type="ORF">DEBR0S1_25312G</name>
</gene>
<comment type="similarity">
    <text evidence="5">Belongs to the STE12 transcription factor family.</text>
</comment>
<dbReference type="Pfam" id="PF02200">
    <property type="entry name" value="STE"/>
    <property type="match status" value="1"/>
</dbReference>
<proteinExistence type="inferred from homology"/>
<dbReference type="AlphaFoldDB" id="A0A7D9CWE3"/>
<comment type="subcellular location">
    <subcellularLocation>
        <location evidence="1">Nucleus</location>
    </subcellularLocation>
</comment>
<dbReference type="EMBL" id="CABFWN010000001">
    <property type="protein sequence ID" value="VUG16773.1"/>
    <property type="molecule type" value="Genomic_DNA"/>
</dbReference>
<dbReference type="GO" id="GO:2000220">
    <property type="term" value="P:regulation of pseudohyphal growth"/>
    <property type="evidence" value="ECO:0007669"/>
    <property type="project" value="TreeGrafter"/>
</dbReference>
<feature type="region of interest" description="Disordered" evidence="6">
    <location>
        <begin position="261"/>
        <end position="305"/>
    </location>
</feature>
<reference evidence="7 8" key="1">
    <citation type="submission" date="2019-07" db="EMBL/GenBank/DDBJ databases">
        <authorList>
            <person name="Friedrich A."/>
            <person name="Schacherer J."/>
        </authorList>
    </citation>
    <scope>NUCLEOTIDE SEQUENCE [LARGE SCALE GENOMIC DNA]</scope>
</reference>
<evidence type="ECO:0000256" key="2">
    <source>
        <dbReference type="ARBA" id="ARBA00023015"/>
    </source>
</evidence>
<dbReference type="SMART" id="SM00424">
    <property type="entry name" value="STE"/>
    <property type="match status" value="1"/>
</dbReference>
<dbReference type="GO" id="GO:0003700">
    <property type="term" value="F:DNA-binding transcription factor activity"/>
    <property type="evidence" value="ECO:0007669"/>
    <property type="project" value="InterPro"/>
</dbReference>
<sequence length="631" mass="70425">MISQHSISTNSDNSKKGTVKPRKVTSNPDVITHCEVDDSNTTLLPDEKLTRMEAEETIKLLEIIHDLKFFLLTAPVNWHENQVIRRYYLNKEEGFVSCVYWNNLYFITGTDIVRSVAYKLELFGRKIVDRKKLEEGIFSDLRALKCGTSAVLEMPKSKFLRFLHRNQCLRTQKKQKVFFWFSVPHDRLFRDALARDLERELNGIPGATVSNTKFSRSFHYDHSKGLIPQLRSHILAQTGKDFIYIISDTQEDPAAEAVENNKQLENDLKTNDTQGRPSEVKAESSSKLDSTQLEKEKSEVESSPDFPLDYIQNDPFLFNVDGVGSVAEGNDFTYVQNPSSAFQPDQPALWLISPQGLGVSDDLLLDQATPVVPVFNTATPAHLRLPWSTFAPNAPRTLWNSGTSPSHLGSPGLAMLTTQSQMDTKRGRNSSDLKHTEELDSEVKLGSDKTKSQCMYTFVPGASSLASSGLSAMSLRGNIDKDSANFENETKQILTVPTMTAGGEPTFSAVLSPMVDTAGDNLRYYYGASPYFADFPTLPFSRPFSAIKSSNEGKRSTTSPAINTVTGSRTQNKIHSVEGGRIKKPKKNYLLNPSLRHLDLDLDLGKNAELESTTRDVGETKTDELSNKRQS</sequence>
<evidence type="ECO:0000256" key="6">
    <source>
        <dbReference type="SAM" id="MobiDB-lite"/>
    </source>
</evidence>
<evidence type="ECO:0000313" key="8">
    <source>
        <dbReference type="Proteomes" id="UP000478008"/>
    </source>
</evidence>
<evidence type="ECO:0000256" key="3">
    <source>
        <dbReference type="ARBA" id="ARBA00023163"/>
    </source>
</evidence>
<dbReference type="InterPro" id="IPR003120">
    <property type="entry name" value="Ste12"/>
</dbReference>
<feature type="compositionally biased region" description="Basic and acidic residues" evidence="6">
    <location>
        <begin position="423"/>
        <end position="446"/>
    </location>
</feature>